<feature type="transmembrane region" description="Helical" evidence="1">
    <location>
        <begin position="281"/>
        <end position="306"/>
    </location>
</feature>
<accession>A0A1Y5ICG8</accession>
<keyword evidence="1" id="KW-0812">Transmembrane</keyword>
<evidence type="ECO:0000256" key="1">
    <source>
        <dbReference type="SAM" id="Phobius"/>
    </source>
</evidence>
<organism evidence="2">
    <name type="scientific">Ostreococcus tauri</name>
    <name type="common">Marine green alga</name>
    <dbReference type="NCBI Taxonomy" id="70448"/>
    <lineage>
        <taxon>Eukaryota</taxon>
        <taxon>Viridiplantae</taxon>
        <taxon>Chlorophyta</taxon>
        <taxon>Mamiellophyceae</taxon>
        <taxon>Mamiellales</taxon>
        <taxon>Bathycoccaceae</taxon>
        <taxon>Ostreococcus</taxon>
    </lineage>
</organism>
<feature type="transmembrane region" description="Helical" evidence="1">
    <location>
        <begin position="245"/>
        <end position="269"/>
    </location>
</feature>
<dbReference type="Proteomes" id="UP000195557">
    <property type="component" value="Unassembled WGS sequence"/>
</dbReference>
<feature type="transmembrane region" description="Helical" evidence="1">
    <location>
        <begin position="318"/>
        <end position="338"/>
    </location>
</feature>
<keyword evidence="1" id="KW-1133">Transmembrane helix</keyword>
<gene>
    <name evidence="2" type="ORF">BE221DRAFT_148468</name>
</gene>
<dbReference type="InterPro" id="IPR045709">
    <property type="entry name" value="DUF6065"/>
</dbReference>
<sequence length="368" mass="41745">MHLDCYKIYDVAPQMVPARSNRDWMDAFTDRHPYRCLPLTMANSTGWELLCPMDIKIKWNGGTRNEDIQILTRGDPNAISSFADAHFMRGIVTFHTGHLFRTPPGWGVWVTGPPNWPKDGIYPLTGLVETDWLPFPFTMNWQMTRPGEVIFEKDEPFAFITLMEHKKLEEIEPERKLLRSNTELVKEYNAWTESRSDFNKRLKTGEENAMKERWQRHYMRGEKPTGDKADTHQTKRRLKAPKESFVLGAALPFILIGVCALLGVGYAVLNGFSGADILDAVSFGAFVGAMMALLGGADMIFGSALGGLFDKNTPWTEYLATAIGYATVWVPAIIPGSLHFHKRFGFEEIGENIFVPSEKEVIYMERVI</sequence>
<protein>
    <submittedName>
        <fullName evidence="2">Uncharacterized protein</fullName>
    </submittedName>
</protein>
<keyword evidence="1" id="KW-0472">Membrane</keyword>
<reference evidence="2" key="1">
    <citation type="submission" date="2017-04" db="EMBL/GenBank/DDBJ databases">
        <title>Population genomics of picophytoplankton unveils novel chromosome hypervariability.</title>
        <authorList>
            <consortium name="DOE Joint Genome Institute"/>
            <person name="Blanc-Mathieu R."/>
            <person name="Krasovec M."/>
            <person name="Hebrard M."/>
            <person name="Yau S."/>
            <person name="Desgranges E."/>
            <person name="Martin J."/>
            <person name="Schackwitz W."/>
            <person name="Kuo A."/>
            <person name="Salin G."/>
            <person name="Donnadieu C."/>
            <person name="Desdevises Y."/>
            <person name="Sanchez-Ferandin S."/>
            <person name="Moreau H."/>
            <person name="Rivals E."/>
            <person name="Grigoriev I.V."/>
            <person name="Grimsley N."/>
            <person name="Eyre-Walker A."/>
            <person name="Piganeau G."/>
        </authorList>
    </citation>
    <scope>NUCLEOTIDE SEQUENCE [LARGE SCALE GENOMIC DNA]</scope>
    <source>
        <strain evidence="2">RCC 1115</strain>
    </source>
</reference>
<name>A0A1Y5ICG8_OSTTA</name>
<dbReference type="EMBL" id="KZ155807">
    <property type="protein sequence ID" value="OUS44665.1"/>
    <property type="molecule type" value="Genomic_DNA"/>
</dbReference>
<dbReference type="AlphaFoldDB" id="A0A1Y5ICG8"/>
<proteinExistence type="predicted"/>
<evidence type="ECO:0000313" key="2">
    <source>
        <dbReference type="EMBL" id="OUS44665.1"/>
    </source>
</evidence>
<dbReference type="Pfam" id="PF19541">
    <property type="entry name" value="DUF6065"/>
    <property type="match status" value="1"/>
</dbReference>